<keyword evidence="4" id="KW-1185">Reference proteome</keyword>
<feature type="compositionally biased region" description="Basic and acidic residues" evidence="1">
    <location>
        <begin position="237"/>
        <end position="250"/>
    </location>
</feature>
<feature type="compositionally biased region" description="Basic and acidic residues" evidence="1">
    <location>
        <begin position="19"/>
        <end position="28"/>
    </location>
</feature>
<evidence type="ECO:0000256" key="1">
    <source>
        <dbReference type="SAM" id="MobiDB-lite"/>
    </source>
</evidence>
<evidence type="ECO:0000313" key="3">
    <source>
        <dbReference type="EMBL" id="MFC4833431.1"/>
    </source>
</evidence>
<feature type="compositionally biased region" description="Acidic residues" evidence="1">
    <location>
        <begin position="29"/>
        <end position="38"/>
    </location>
</feature>
<keyword evidence="2" id="KW-0472">Membrane</keyword>
<feature type="transmembrane region" description="Helical" evidence="2">
    <location>
        <begin position="210"/>
        <end position="231"/>
    </location>
</feature>
<feature type="transmembrane region" description="Helical" evidence="2">
    <location>
        <begin position="127"/>
        <end position="148"/>
    </location>
</feature>
<feature type="transmembrane region" description="Helical" evidence="2">
    <location>
        <begin position="176"/>
        <end position="198"/>
    </location>
</feature>
<feature type="compositionally biased region" description="Basic and acidic residues" evidence="1">
    <location>
        <begin position="1"/>
        <end position="10"/>
    </location>
</feature>
<feature type="transmembrane region" description="Helical" evidence="2">
    <location>
        <begin position="76"/>
        <end position="96"/>
    </location>
</feature>
<evidence type="ECO:0000313" key="4">
    <source>
        <dbReference type="Proteomes" id="UP001595909"/>
    </source>
</evidence>
<dbReference type="Proteomes" id="UP001595909">
    <property type="component" value="Unassembled WGS sequence"/>
</dbReference>
<dbReference type="RefSeq" id="WP_274189275.1">
    <property type="nucleotide sequence ID" value="NZ_BAABHN010000028.1"/>
</dbReference>
<gene>
    <name evidence="3" type="ORF">ACFPEL_13545</name>
</gene>
<sequence>MGAPRRREPETEALGTPVVRDEVAHEPDLDPDPDPDDAPEPRNPTLLDQMGGIPGIVASGVPVVVFVVAQAVAGNLVASIVAAVASALLVAGWRLARGEAVQPALSGLLGVAVCAFIAWRTGEAKGFFLLGIWTSLIYGGVFLLSVIVRRPLVGVIWHLVNGEGQAWRRDVAVRRAFDIASLAWVVVFGARFVVQRWLYDSVYADTWLGWVRIAMGVPLAAVAAAVTVWAVRRSRRSEARPQEVEPQDRPHSRRAR</sequence>
<accession>A0ABV9RGV9</accession>
<feature type="transmembrane region" description="Helical" evidence="2">
    <location>
        <begin position="51"/>
        <end position="70"/>
    </location>
</feature>
<dbReference type="Pfam" id="PF11361">
    <property type="entry name" value="DUF3159"/>
    <property type="match status" value="1"/>
</dbReference>
<comment type="caution">
    <text evidence="3">The sequence shown here is derived from an EMBL/GenBank/DDBJ whole genome shotgun (WGS) entry which is preliminary data.</text>
</comment>
<feature type="region of interest" description="Disordered" evidence="1">
    <location>
        <begin position="237"/>
        <end position="256"/>
    </location>
</feature>
<keyword evidence="2" id="KW-1133">Transmembrane helix</keyword>
<feature type="transmembrane region" description="Helical" evidence="2">
    <location>
        <begin position="103"/>
        <end position="121"/>
    </location>
</feature>
<feature type="region of interest" description="Disordered" evidence="1">
    <location>
        <begin position="1"/>
        <end position="45"/>
    </location>
</feature>
<name>A0ABV9RGV9_9PSEU</name>
<dbReference type="EMBL" id="JBHSIM010000028">
    <property type="protein sequence ID" value="MFC4833431.1"/>
    <property type="molecule type" value="Genomic_DNA"/>
</dbReference>
<dbReference type="InterPro" id="IPR016566">
    <property type="entry name" value="UCP010219"/>
</dbReference>
<protein>
    <submittedName>
        <fullName evidence="3">DUF3159 domain-containing protein</fullName>
    </submittedName>
</protein>
<organism evidence="3 4">
    <name type="scientific">Actinomycetospora chibensis</name>
    <dbReference type="NCBI Taxonomy" id="663606"/>
    <lineage>
        <taxon>Bacteria</taxon>
        <taxon>Bacillati</taxon>
        <taxon>Actinomycetota</taxon>
        <taxon>Actinomycetes</taxon>
        <taxon>Pseudonocardiales</taxon>
        <taxon>Pseudonocardiaceae</taxon>
        <taxon>Actinomycetospora</taxon>
    </lineage>
</organism>
<reference evidence="4" key="1">
    <citation type="journal article" date="2019" name="Int. J. Syst. Evol. Microbiol.">
        <title>The Global Catalogue of Microorganisms (GCM) 10K type strain sequencing project: providing services to taxonomists for standard genome sequencing and annotation.</title>
        <authorList>
            <consortium name="The Broad Institute Genomics Platform"/>
            <consortium name="The Broad Institute Genome Sequencing Center for Infectious Disease"/>
            <person name="Wu L."/>
            <person name="Ma J."/>
        </authorList>
    </citation>
    <scope>NUCLEOTIDE SEQUENCE [LARGE SCALE GENOMIC DNA]</scope>
    <source>
        <strain evidence="4">CCUG 50347</strain>
    </source>
</reference>
<evidence type="ECO:0000256" key="2">
    <source>
        <dbReference type="SAM" id="Phobius"/>
    </source>
</evidence>
<keyword evidence="2" id="KW-0812">Transmembrane</keyword>
<proteinExistence type="predicted"/>